<dbReference type="RefSeq" id="WP_282201046.1">
    <property type="nucleotide sequence ID" value="NZ_BOQE01000001.1"/>
</dbReference>
<evidence type="ECO:0000256" key="5">
    <source>
        <dbReference type="ARBA" id="ARBA00023002"/>
    </source>
</evidence>
<keyword evidence="7" id="KW-1185">Reference proteome</keyword>
<dbReference type="InterPro" id="IPR013785">
    <property type="entry name" value="Aldolase_TIM"/>
</dbReference>
<organism evidence="6 7">
    <name type="scientific">Collibacillus ludicampi</name>
    <dbReference type="NCBI Taxonomy" id="2771369"/>
    <lineage>
        <taxon>Bacteria</taxon>
        <taxon>Bacillati</taxon>
        <taxon>Bacillota</taxon>
        <taxon>Bacilli</taxon>
        <taxon>Bacillales</taxon>
        <taxon>Alicyclobacillaceae</taxon>
        <taxon>Collibacillus</taxon>
    </lineage>
</organism>
<keyword evidence="5" id="KW-0560">Oxidoreductase</keyword>
<comment type="caution">
    <text evidence="6">The sequence shown here is derived from an EMBL/GenBank/DDBJ whole genome shotgun (WGS) entry which is preliminary data.</text>
</comment>
<evidence type="ECO:0000313" key="6">
    <source>
        <dbReference type="EMBL" id="GIM48140.1"/>
    </source>
</evidence>
<sequence>MKNRVCELLGIKYPIIQGGLAYVGNGALAAAVSNGGGLGQIGTAGRSIDNLKKQIRIACESTDKPLGINLPISEHSDMNPVVETILQNKERFKAISISAGNPKPYIPIFKEAGLKVMVLTGSVKHALKAQESGADIIICEGFEAGGHNSPLELTLFSMIPQISRAVQIPVVAAGGIVNGQGIVAAFALGAEGVQLGTRFVATKECEAHENYKNLLVHAGDDATVVMERSIGRATRVLKSPFAEQILEFEKTQPTVEELLPYIRGVNNRIAAIEGRVDEGWMNCGQAVGLIESIESASDVVRKLAHEAREVSVSLGFMQTVFADNVAENV</sequence>
<evidence type="ECO:0000256" key="2">
    <source>
        <dbReference type="ARBA" id="ARBA00013457"/>
    </source>
</evidence>
<name>A0AAV4LJV0_9BACL</name>
<dbReference type="PANTHER" id="PTHR32332">
    <property type="entry name" value="2-NITROPROPANE DIOXYGENASE"/>
    <property type="match status" value="1"/>
</dbReference>
<evidence type="ECO:0000256" key="4">
    <source>
        <dbReference type="ARBA" id="ARBA00022643"/>
    </source>
</evidence>
<evidence type="ECO:0000256" key="3">
    <source>
        <dbReference type="ARBA" id="ARBA00022630"/>
    </source>
</evidence>
<evidence type="ECO:0000313" key="7">
    <source>
        <dbReference type="Proteomes" id="UP001057291"/>
    </source>
</evidence>
<keyword evidence="4" id="KW-0288">FMN</keyword>
<dbReference type="InterPro" id="IPR004136">
    <property type="entry name" value="NMO"/>
</dbReference>
<dbReference type="Gene3D" id="3.20.20.70">
    <property type="entry name" value="Aldolase class I"/>
    <property type="match status" value="1"/>
</dbReference>
<evidence type="ECO:0000256" key="1">
    <source>
        <dbReference type="ARBA" id="ARBA00003535"/>
    </source>
</evidence>
<dbReference type="SUPFAM" id="SSF51412">
    <property type="entry name" value="Inosine monophosphate dehydrogenase (IMPDH)"/>
    <property type="match status" value="1"/>
</dbReference>
<dbReference type="EMBL" id="BOQE01000001">
    <property type="protein sequence ID" value="GIM48140.1"/>
    <property type="molecule type" value="Genomic_DNA"/>
</dbReference>
<dbReference type="Pfam" id="PF03060">
    <property type="entry name" value="NMO"/>
    <property type="match status" value="1"/>
</dbReference>
<dbReference type="PANTHER" id="PTHR32332:SF20">
    <property type="entry name" value="2-NITROPROPANE DIOXYGENASE-LIKE PROTEIN"/>
    <property type="match status" value="1"/>
</dbReference>
<keyword evidence="3" id="KW-0285">Flavoprotein</keyword>
<gene>
    <name evidence="6" type="ORF">DNHGIG_36890</name>
</gene>
<comment type="function">
    <text evidence="1">Nitronate monooxygenase that uses molecular oxygen to catalyze the oxidative denitrification of alkyl nitronates. Acts on propionate 3-nitronate (P3N), the presumed physiological substrate. Probably functions in the detoxification of P3N, a metabolic poison produced by plants and fungi as a defense mechanism.</text>
</comment>
<dbReference type="AlphaFoldDB" id="A0AAV4LJV0"/>
<dbReference type="GO" id="GO:0018580">
    <property type="term" value="F:nitronate monooxygenase activity"/>
    <property type="evidence" value="ECO:0007669"/>
    <property type="project" value="InterPro"/>
</dbReference>
<dbReference type="CDD" id="cd04730">
    <property type="entry name" value="NPD_like"/>
    <property type="match status" value="1"/>
</dbReference>
<reference evidence="6" key="1">
    <citation type="journal article" date="2023" name="Int. J. Syst. Evol. Microbiol.">
        <title>Collibacillus ludicampi gen. nov., sp. nov., a new soil bacterium of the family Alicyclobacillaceae.</title>
        <authorList>
            <person name="Jojima T."/>
            <person name="Ioku Y."/>
            <person name="Fukuta Y."/>
            <person name="Shirasaka N."/>
            <person name="Matsumura Y."/>
            <person name="Mori M."/>
        </authorList>
    </citation>
    <scope>NUCLEOTIDE SEQUENCE</scope>
    <source>
        <strain evidence="6">TP075</strain>
    </source>
</reference>
<accession>A0AAV4LJV0</accession>
<dbReference type="Proteomes" id="UP001057291">
    <property type="component" value="Unassembled WGS sequence"/>
</dbReference>
<protein>
    <recommendedName>
        <fullName evidence="2">Probable nitronate monooxygenase</fullName>
    </recommendedName>
</protein>
<proteinExistence type="predicted"/>